<feature type="compositionally biased region" description="Basic and acidic residues" evidence="4">
    <location>
        <begin position="10"/>
        <end position="19"/>
    </location>
</feature>
<sequence length="217" mass="24965">MLDSKNATQRRIEREEANGHYHRFNHPSDHRYWVKVMPGGVYATSEQEIIHTGLGSCVSVCAWDTELGIGGMNHFLLPFNSQFDSQHWHPQALLSDASRYGCYAMELLINRLLSMDAERERLHFKLFGGAHLLGYQSQVGEKNVEFVLEYAKREKLHVVAQDLGGSQPRKLLFDPKTGQAWIKRIGFSAAHAIKQDEEHYQHKIDKQSPYNDVELFQ</sequence>
<dbReference type="HAMAP" id="MF_01440">
    <property type="entry name" value="CheD"/>
    <property type="match status" value="1"/>
</dbReference>
<dbReference type="GO" id="GO:0050568">
    <property type="term" value="F:protein-glutamine glutaminase activity"/>
    <property type="evidence" value="ECO:0007669"/>
    <property type="project" value="UniProtKB-UniRule"/>
</dbReference>
<dbReference type="GO" id="GO:0006935">
    <property type="term" value="P:chemotaxis"/>
    <property type="evidence" value="ECO:0007669"/>
    <property type="project" value="UniProtKB-UniRule"/>
</dbReference>
<gene>
    <name evidence="3" type="primary">cheD</name>
    <name evidence="5" type="ORF">AAY55_02290</name>
</gene>
<evidence type="ECO:0000256" key="4">
    <source>
        <dbReference type="SAM" id="MobiDB-lite"/>
    </source>
</evidence>
<evidence type="ECO:0000313" key="5">
    <source>
        <dbReference type="EMBL" id="KQA24418.1"/>
    </source>
</evidence>
<organism evidence="5 6">
    <name type="scientific">Vibrio metoecus</name>
    <dbReference type="NCBI Taxonomy" id="1481663"/>
    <lineage>
        <taxon>Bacteria</taxon>
        <taxon>Pseudomonadati</taxon>
        <taxon>Pseudomonadota</taxon>
        <taxon>Gammaproteobacteria</taxon>
        <taxon>Vibrionales</taxon>
        <taxon>Vibrionaceae</taxon>
        <taxon>Vibrio</taxon>
    </lineage>
</organism>
<reference evidence="5 6" key="1">
    <citation type="journal article" date="2015" name="Genome Biol. Evol.">
        <title>The Dynamics of Genetic Interactions between Vibrio metoecus and Vibrio cholerae, Two Close Relatives Co-Occurring in the Environment.</title>
        <authorList>
            <person name="Orata F.D."/>
            <person name="Kirchberger P.C."/>
            <person name="Meheust R."/>
            <person name="Barlow E.J."/>
            <person name="Tarr C.L."/>
            <person name="Boucher Y."/>
        </authorList>
    </citation>
    <scope>NUCLEOTIDE SEQUENCE [LARGE SCALE GENOMIC DNA]</scope>
    <source>
        <strain evidence="5 6">08-2459</strain>
    </source>
</reference>
<dbReference type="SUPFAM" id="SSF64438">
    <property type="entry name" value="CNF1/YfiH-like putative cysteine hydrolases"/>
    <property type="match status" value="1"/>
</dbReference>
<evidence type="ECO:0000256" key="1">
    <source>
        <dbReference type="ARBA" id="ARBA00022500"/>
    </source>
</evidence>
<dbReference type="Proteomes" id="UP000053724">
    <property type="component" value="Unassembled WGS sequence"/>
</dbReference>
<dbReference type="PATRIC" id="fig|1481663.8.peg.2057"/>
<dbReference type="InterPro" id="IPR005659">
    <property type="entry name" value="Chemorcpt_Glu_NH3ase_CheD"/>
</dbReference>
<evidence type="ECO:0000313" key="6">
    <source>
        <dbReference type="Proteomes" id="UP000053724"/>
    </source>
</evidence>
<dbReference type="EC" id="3.5.1.44" evidence="3"/>
<keyword evidence="2 3" id="KW-0378">Hydrolase</keyword>
<comment type="similarity">
    <text evidence="3">Belongs to the CheD family.</text>
</comment>
<protein>
    <recommendedName>
        <fullName evidence="3">Probable chemoreceptor glutamine deamidase CheD</fullName>
        <ecNumber evidence="3">3.5.1.44</ecNumber>
    </recommendedName>
</protein>
<accession>A0A0N8UI26</accession>
<dbReference type="EMBL" id="LCUF01000002">
    <property type="protein sequence ID" value="KQA24418.1"/>
    <property type="molecule type" value="Genomic_DNA"/>
</dbReference>
<comment type="function">
    <text evidence="3">Probably deamidates glutamine residues to glutamate on methyl-accepting chemotaxis receptors (MCPs), playing an important role in chemotaxis.</text>
</comment>
<dbReference type="NCBIfam" id="NF010016">
    <property type="entry name" value="PRK13493.1"/>
    <property type="match status" value="1"/>
</dbReference>
<dbReference type="CDD" id="cd16352">
    <property type="entry name" value="CheD"/>
    <property type="match status" value="1"/>
</dbReference>
<dbReference type="PANTHER" id="PTHR35147">
    <property type="entry name" value="CHEMORECEPTOR GLUTAMINE DEAMIDASE CHED-RELATED"/>
    <property type="match status" value="1"/>
</dbReference>
<proteinExistence type="inferred from homology"/>
<evidence type="ECO:0000256" key="3">
    <source>
        <dbReference type="HAMAP-Rule" id="MF_01440"/>
    </source>
</evidence>
<dbReference type="Pfam" id="PF03975">
    <property type="entry name" value="CheD"/>
    <property type="match status" value="1"/>
</dbReference>
<dbReference type="InterPro" id="IPR038592">
    <property type="entry name" value="CheD-like_sf"/>
</dbReference>
<dbReference type="AlphaFoldDB" id="A0A0N8UI26"/>
<dbReference type="Gene3D" id="3.30.1330.200">
    <property type="match status" value="1"/>
</dbReference>
<name>A0A0N8UI26_VIBMT</name>
<keyword evidence="1 3" id="KW-0145">Chemotaxis</keyword>
<dbReference type="RefSeq" id="WP_055027285.1">
    <property type="nucleotide sequence ID" value="NZ_CP035689.1"/>
</dbReference>
<dbReference type="PANTHER" id="PTHR35147:SF2">
    <property type="entry name" value="CHEMORECEPTOR GLUTAMINE DEAMIDASE CHED-RELATED"/>
    <property type="match status" value="1"/>
</dbReference>
<evidence type="ECO:0000256" key="2">
    <source>
        <dbReference type="ARBA" id="ARBA00022801"/>
    </source>
</evidence>
<comment type="caution">
    <text evidence="5">The sequence shown here is derived from an EMBL/GenBank/DDBJ whole genome shotgun (WGS) entry which is preliminary data.</text>
</comment>
<comment type="catalytic activity">
    <reaction evidence="3">
        <text>L-glutaminyl-[protein] + H2O = L-glutamyl-[protein] + NH4(+)</text>
        <dbReference type="Rhea" id="RHEA:16441"/>
        <dbReference type="Rhea" id="RHEA-COMP:10207"/>
        <dbReference type="Rhea" id="RHEA-COMP:10208"/>
        <dbReference type="ChEBI" id="CHEBI:15377"/>
        <dbReference type="ChEBI" id="CHEBI:28938"/>
        <dbReference type="ChEBI" id="CHEBI:29973"/>
        <dbReference type="ChEBI" id="CHEBI:30011"/>
        <dbReference type="EC" id="3.5.1.44"/>
    </reaction>
</comment>
<feature type="region of interest" description="Disordered" evidence="4">
    <location>
        <begin position="1"/>
        <end position="23"/>
    </location>
</feature>
<dbReference type="InterPro" id="IPR011324">
    <property type="entry name" value="Cytotoxic_necrot_fac-like_cat"/>
</dbReference>